<feature type="signal peptide" evidence="1">
    <location>
        <begin position="1"/>
        <end position="24"/>
    </location>
</feature>
<feature type="domain" description="Bacterial spore germination immunoglobulin-like" evidence="2">
    <location>
        <begin position="59"/>
        <end position="128"/>
    </location>
</feature>
<sequence>MRFHHKLMIVSLLAVGSVCMPAFAQSLPGSAMEQPAGEQGGKYENESFRNIAVTKTGPGQYAVKGEARVFEAAVRFVVTDEGTTLADSFVTASQGAPEWGTFTINLSLDAAKLKAPVLTLFEESAESGQRIHELNIPLPK</sequence>
<feature type="chain" id="PRO_5018065422" evidence="1">
    <location>
        <begin position="25"/>
        <end position="140"/>
    </location>
</feature>
<keyword evidence="4" id="KW-1185">Reference proteome</keyword>
<evidence type="ECO:0000313" key="4">
    <source>
        <dbReference type="Proteomes" id="UP000268829"/>
    </source>
</evidence>
<comment type="caution">
    <text evidence="3">The sequence shown here is derived from an EMBL/GenBank/DDBJ whole genome shotgun (WGS) entry which is preliminary data.</text>
</comment>
<dbReference type="Proteomes" id="UP000268829">
    <property type="component" value="Unassembled WGS sequence"/>
</dbReference>
<keyword evidence="1" id="KW-0732">Signal</keyword>
<dbReference type="RefSeq" id="WP_122905820.1">
    <property type="nucleotide sequence ID" value="NZ_RHHS01000039.1"/>
</dbReference>
<gene>
    <name evidence="3" type="ORF">EDM57_16715</name>
</gene>
<organism evidence="3 4">
    <name type="scientific">Brevibacillus gelatini</name>
    <dbReference type="NCBI Taxonomy" id="1655277"/>
    <lineage>
        <taxon>Bacteria</taxon>
        <taxon>Bacillati</taxon>
        <taxon>Bacillota</taxon>
        <taxon>Bacilli</taxon>
        <taxon>Bacillales</taxon>
        <taxon>Paenibacillaceae</taxon>
        <taxon>Brevibacillus</taxon>
    </lineage>
</organism>
<evidence type="ECO:0000259" key="2">
    <source>
        <dbReference type="Pfam" id="PF10648"/>
    </source>
</evidence>
<dbReference type="InterPro" id="IPR018911">
    <property type="entry name" value="Gmad2_Ig-like_dom"/>
</dbReference>
<evidence type="ECO:0000313" key="3">
    <source>
        <dbReference type="EMBL" id="RNB54679.1"/>
    </source>
</evidence>
<reference evidence="3 4" key="1">
    <citation type="submission" date="2018-10" db="EMBL/GenBank/DDBJ databases">
        <title>Phylogenomics of Brevibacillus.</title>
        <authorList>
            <person name="Dunlap C."/>
        </authorList>
    </citation>
    <scope>NUCLEOTIDE SEQUENCE [LARGE SCALE GENOMIC DNA]</scope>
    <source>
        <strain evidence="3 4">DSM 100115</strain>
    </source>
</reference>
<accession>A0A3M8AU70</accession>
<dbReference type="OrthoDB" id="1357684at2"/>
<name>A0A3M8AU70_9BACL</name>
<protein>
    <submittedName>
        <fullName evidence="3">Spore gernimation protein</fullName>
    </submittedName>
</protein>
<evidence type="ECO:0000256" key="1">
    <source>
        <dbReference type="SAM" id="SignalP"/>
    </source>
</evidence>
<dbReference type="AlphaFoldDB" id="A0A3M8AU70"/>
<dbReference type="EMBL" id="RHHS01000039">
    <property type="protein sequence ID" value="RNB54679.1"/>
    <property type="molecule type" value="Genomic_DNA"/>
</dbReference>
<proteinExistence type="predicted"/>
<dbReference type="Pfam" id="PF10648">
    <property type="entry name" value="Gmad2"/>
    <property type="match status" value="1"/>
</dbReference>